<dbReference type="Pfam" id="PF01553">
    <property type="entry name" value="Acyltransferase"/>
    <property type="match status" value="1"/>
</dbReference>
<keyword evidence="6" id="KW-0472">Membrane</keyword>
<keyword evidence="3" id="KW-0808">Transferase</keyword>
<comment type="caution">
    <text evidence="8">The sequence shown here is derived from an EMBL/GenBank/DDBJ whole genome shotgun (WGS) entry which is preliminary data.</text>
</comment>
<dbReference type="InterPro" id="IPR002123">
    <property type="entry name" value="Plipid/glycerol_acylTrfase"/>
</dbReference>
<evidence type="ECO:0000256" key="2">
    <source>
        <dbReference type="ARBA" id="ARBA00022516"/>
    </source>
</evidence>
<keyword evidence="6" id="KW-0812">Transmembrane</keyword>
<name>A0ABP9R7C4_9RHOO</name>
<organism evidence="8 9">
    <name type="scientific">Viridibacterium curvum</name>
    <dbReference type="NCBI Taxonomy" id="1101404"/>
    <lineage>
        <taxon>Bacteria</taxon>
        <taxon>Pseudomonadati</taxon>
        <taxon>Pseudomonadota</taxon>
        <taxon>Betaproteobacteria</taxon>
        <taxon>Rhodocyclales</taxon>
        <taxon>Rhodocyclaceae</taxon>
        <taxon>Viridibacterium</taxon>
    </lineage>
</organism>
<evidence type="ECO:0000259" key="7">
    <source>
        <dbReference type="SMART" id="SM00563"/>
    </source>
</evidence>
<keyword evidence="4" id="KW-0443">Lipid metabolism</keyword>
<evidence type="ECO:0000256" key="3">
    <source>
        <dbReference type="ARBA" id="ARBA00022679"/>
    </source>
</evidence>
<evidence type="ECO:0000256" key="6">
    <source>
        <dbReference type="SAM" id="Phobius"/>
    </source>
</evidence>
<protein>
    <submittedName>
        <fullName evidence="8">Lysophospholipid acyltransferase family protein</fullName>
    </submittedName>
</protein>
<dbReference type="Proteomes" id="UP001500547">
    <property type="component" value="Unassembled WGS sequence"/>
</dbReference>
<dbReference type="CDD" id="cd07989">
    <property type="entry name" value="LPLAT_AGPAT-like"/>
    <property type="match status" value="1"/>
</dbReference>
<evidence type="ECO:0000256" key="5">
    <source>
        <dbReference type="ARBA" id="ARBA00023315"/>
    </source>
</evidence>
<dbReference type="PANTHER" id="PTHR10434:SF64">
    <property type="entry name" value="1-ACYL-SN-GLYCEROL-3-PHOSPHATE ACYLTRANSFERASE-RELATED"/>
    <property type="match status" value="1"/>
</dbReference>
<dbReference type="EMBL" id="BAABLD010000017">
    <property type="protein sequence ID" value="GAA5172632.1"/>
    <property type="molecule type" value="Genomic_DNA"/>
</dbReference>
<dbReference type="GO" id="GO:0016746">
    <property type="term" value="F:acyltransferase activity"/>
    <property type="evidence" value="ECO:0007669"/>
    <property type="project" value="UniProtKB-KW"/>
</dbReference>
<keyword evidence="2" id="KW-0444">Lipid biosynthesis</keyword>
<dbReference type="SMART" id="SM00563">
    <property type="entry name" value="PlsC"/>
    <property type="match status" value="1"/>
</dbReference>
<keyword evidence="9" id="KW-1185">Reference proteome</keyword>
<evidence type="ECO:0000256" key="4">
    <source>
        <dbReference type="ARBA" id="ARBA00023098"/>
    </source>
</evidence>
<proteinExistence type="predicted"/>
<gene>
    <name evidence="8" type="ORF">GCM10025770_39130</name>
</gene>
<keyword evidence="6" id="KW-1133">Transmembrane helix</keyword>
<reference evidence="9" key="1">
    <citation type="journal article" date="2019" name="Int. J. Syst. Evol. Microbiol.">
        <title>The Global Catalogue of Microorganisms (GCM) 10K type strain sequencing project: providing services to taxonomists for standard genome sequencing and annotation.</title>
        <authorList>
            <consortium name="The Broad Institute Genomics Platform"/>
            <consortium name="The Broad Institute Genome Sequencing Center for Infectious Disease"/>
            <person name="Wu L."/>
            <person name="Ma J."/>
        </authorList>
    </citation>
    <scope>NUCLEOTIDE SEQUENCE [LARGE SCALE GENOMIC DNA]</scope>
    <source>
        <strain evidence="9">JCM 18715</strain>
    </source>
</reference>
<evidence type="ECO:0000256" key="1">
    <source>
        <dbReference type="ARBA" id="ARBA00005189"/>
    </source>
</evidence>
<feature type="transmembrane region" description="Helical" evidence="6">
    <location>
        <begin position="38"/>
        <end position="59"/>
    </location>
</feature>
<dbReference type="PANTHER" id="PTHR10434">
    <property type="entry name" value="1-ACYL-SN-GLYCEROL-3-PHOSPHATE ACYLTRANSFERASE"/>
    <property type="match status" value="1"/>
</dbReference>
<comment type="pathway">
    <text evidence="1">Lipid metabolism.</text>
</comment>
<evidence type="ECO:0000313" key="8">
    <source>
        <dbReference type="EMBL" id="GAA5172632.1"/>
    </source>
</evidence>
<dbReference type="SUPFAM" id="SSF69593">
    <property type="entry name" value="Glycerol-3-phosphate (1)-acyltransferase"/>
    <property type="match status" value="1"/>
</dbReference>
<accession>A0ABP9R7C4</accession>
<keyword evidence="5 8" id="KW-0012">Acyltransferase</keyword>
<feature type="domain" description="Phospholipid/glycerol acyltransferase" evidence="7">
    <location>
        <begin position="94"/>
        <end position="206"/>
    </location>
</feature>
<evidence type="ECO:0000313" key="9">
    <source>
        <dbReference type="Proteomes" id="UP001500547"/>
    </source>
</evidence>
<sequence>MTHATEAPAELPSTTSPLAAVHTPYPGVMATLRSTFRLSLVALHIVAGLLTLRCIFPFINEAAKKRTKQRWSRNLLRVLGVRMEMWNEDLPSCAVVVCNHISWLDIFVLNARVQTLFVCKQEVRSWPAIGWLVAASGTIFIDRTSRAGAAQALQILSDSLRKDERVAFYPEGTTTNGTFMLPFSTALFEAATLGGAHVVPMSLRYLNKQGHTSLAPAYDGDISFVECITAITREPWTQVCLQRLDTLPPGLSRREYAAQCERMIADNLQLQVVRGAGGAAA</sequence>